<organism evidence="2 3">
    <name type="scientific">Streptomyces synnematoformans</name>
    <dbReference type="NCBI Taxonomy" id="415721"/>
    <lineage>
        <taxon>Bacteria</taxon>
        <taxon>Bacillati</taxon>
        <taxon>Actinomycetota</taxon>
        <taxon>Actinomycetes</taxon>
        <taxon>Kitasatosporales</taxon>
        <taxon>Streptomycetaceae</taxon>
        <taxon>Streptomyces</taxon>
    </lineage>
</organism>
<protein>
    <recommendedName>
        <fullName evidence="1">DUF6879 domain-containing protein</fullName>
    </recommendedName>
</protein>
<proteinExistence type="predicted"/>
<dbReference type="Pfam" id="PF21806">
    <property type="entry name" value="DUF6879"/>
    <property type="match status" value="1"/>
</dbReference>
<comment type="caution">
    <text evidence="2">The sequence shown here is derived from an EMBL/GenBank/DDBJ whole genome shotgun (WGS) entry which is preliminary data.</text>
</comment>
<evidence type="ECO:0000259" key="1">
    <source>
        <dbReference type="Pfam" id="PF21806"/>
    </source>
</evidence>
<evidence type="ECO:0000313" key="2">
    <source>
        <dbReference type="EMBL" id="GAA2123336.1"/>
    </source>
</evidence>
<reference evidence="2 3" key="1">
    <citation type="journal article" date="2019" name="Int. J. Syst. Evol. Microbiol.">
        <title>The Global Catalogue of Microorganisms (GCM) 10K type strain sequencing project: providing services to taxonomists for standard genome sequencing and annotation.</title>
        <authorList>
            <consortium name="The Broad Institute Genomics Platform"/>
            <consortium name="The Broad Institute Genome Sequencing Center for Infectious Disease"/>
            <person name="Wu L."/>
            <person name="Ma J."/>
        </authorList>
    </citation>
    <scope>NUCLEOTIDE SEQUENCE [LARGE SCALE GENOMIC DNA]</scope>
    <source>
        <strain evidence="2 3">JCM 15481</strain>
    </source>
</reference>
<dbReference type="RefSeq" id="WP_344290314.1">
    <property type="nucleotide sequence ID" value="NZ_BAAAPF010000072.1"/>
</dbReference>
<dbReference type="Proteomes" id="UP001500443">
    <property type="component" value="Unassembled WGS sequence"/>
</dbReference>
<evidence type="ECO:0000313" key="3">
    <source>
        <dbReference type="Proteomes" id="UP001500443"/>
    </source>
</evidence>
<sequence>MTRVPTFEELFRSSRESAVHLEMRDAYMKSDPAYVDWQKGIRLDPAERWADWHSIVSEAVGRGVAVRRARIVSEPVSRYIRFEHEVTDGLNIAAGEIVRWLPRNRAGGVALPANDFWLFDGSLLLVNHFDGEGEMLPSTVSEDPQEIKLCADAFLAVWGRGVAHADYRPA</sequence>
<dbReference type="InterPro" id="IPR049244">
    <property type="entry name" value="DUF6879"/>
</dbReference>
<keyword evidence="3" id="KW-1185">Reference proteome</keyword>
<dbReference type="EMBL" id="BAAAPF010000072">
    <property type="protein sequence ID" value="GAA2123336.1"/>
    <property type="molecule type" value="Genomic_DNA"/>
</dbReference>
<accession>A0ABN2Y826</accession>
<feature type="domain" description="DUF6879" evidence="1">
    <location>
        <begin position="6"/>
        <end position="168"/>
    </location>
</feature>
<gene>
    <name evidence="2" type="ORF">GCM10009802_27650</name>
</gene>
<name>A0ABN2Y826_9ACTN</name>